<keyword evidence="9 13" id="KW-0675">Receptor</keyword>
<name>G5BP85_HETGA</name>
<dbReference type="FunCoup" id="G5BP85">
    <property type="interactions" value="596"/>
</dbReference>
<dbReference type="InterPro" id="IPR000725">
    <property type="entry name" value="Olfact_rcpt"/>
</dbReference>
<feature type="transmembrane region" description="Helical" evidence="11">
    <location>
        <begin position="29"/>
        <end position="52"/>
    </location>
</feature>
<dbReference type="GO" id="GO:0005886">
    <property type="term" value="C:plasma membrane"/>
    <property type="evidence" value="ECO:0007669"/>
    <property type="project" value="UniProtKB-SubCell"/>
</dbReference>
<keyword evidence="7" id="KW-0297">G-protein coupled receptor</keyword>
<keyword evidence="8 11" id="KW-0472">Membrane</keyword>
<dbReference type="Pfam" id="PF13853">
    <property type="entry name" value="7tm_4"/>
    <property type="match status" value="1"/>
</dbReference>
<feature type="transmembrane region" description="Helical" evidence="11">
    <location>
        <begin position="203"/>
        <end position="226"/>
    </location>
</feature>
<organism evidence="13 14">
    <name type="scientific">Heterocephalus glaber</name>
    <name type="common">Naked mole rat</name>
    <dbReference type="NCBI Taxonomy" id="10181"/>
    <lineage>
        <taxon>Eukaryota</taxon>
        <taxon>Metazoa</taxon>
        <taxon>Chordata</taxon>
        <taxon>Craniata</taxon>
        <taxon>Vertebrata</taxon>
        <taxon>Euteleostomi</taxon>
        <taxon>Mammalia</taxon>
        <taxon>Eutheria</taxon>
        <taxon>Euarchontoglires</taxon>
        <taxon>Glires</taxon>
        <taxon>Rodentia</taxon>
        <taxon>Hystricomorpha</taxon>
        <taxon>Bathyergidae</taxon>
        <taxon>Heterocephalus</taxon>
    </lineage>
</organism>
<feature type="transmembrane region" description="Helical" evidence="11">
    <location>
        <begin position="105"/>
        <end position="123"/>
    </location>
</feature>
<dbReference type="CDD" id="cd15918">
    <property type="entry name" value="7tmA_OR1_7-like"/>
    <property type="match status" value="1"/>
</dbReference>
<dbReference type="GO" id="GO:0004930">
    <property type="term" value="F:G protein-coupled receptor activity"/>
    <property type="evidence" value="ECO:0007669"/>
    <property type="project" value="UniProtKB-KW"/>
</dbReference>
<keyword evidence="2" id="KW-1003">Cell membrane</keyword>
<dbReference type="PANTHER" id="PTHR48001">
    <property type="entry name" value="OLFACTORY RECEPTOR"/>
    <property type="match status" value="1"/>
</dbReference>
<evidence type="ECO:0000256" key="6">
    <source>
        <dbReference type="ARBA" id="ARBA00022989"/>
    </source>
</evidence>
<feature type="transmembrane region" description="Helical" evidence="11">
    <location>
        <begin position="238"/>
        <end position="264"/>
    </location>
</feature>
<evidence type="ECO:0000256" key="7">
    <source>
        <dbReference type="ARBA" id="ARBA00023040"/>
    </source>
</evidence>
<dbReference type="eggNOG" id="ENOG502T9KW">
    <property type="taxonomic scope" value="Eukaryota"/>
</dbReference>
<evidence type="ECO:0000256" key="3">
    <source>
        <dbReference type="ARBA" id="ARBA00022606"/>
    </source>
</evidence>
<dbReference type="STRING" id="10181.G5BP85"/>
<evidence type="ECO:0000256" key="8">
    <source>
        <dbReference type="ARBA" id="ARBA00023136"/>
    </source>
</evidence>
<feature type="domain" description="G-protein coupled receptors family 1 profile" evidence="12">
    <location>
        <begin position="44"/>
        <end position="293"/>
    </location>
</feature>
<feature type="transmembrane region" description="Helical" evidence="11">
    <location>
        <begin position="64"/>
        <end position="85"/>
    </location>
</feature>
<dbReference type="PRINTS" id="PR00237">
    <property type="entry name" value="GPCRRHODOPSN"/>
</dbReference>
<dbReference type="InterPro" id="IPR000276">
    <property type="entry name" value="GPCR_Rhodpsn"/>
</dbReference>
<evidence type="ECO:0000256" key="4">
    <source>
        <dbReference type="ARBA" id="ARBA00022692"/>
    </source>
</evidence>
<dbReference type="InParanoid" id="G5BP85"/>
<gene>
    <name evidence="13" type="ORF">GW7_20007</name>
</gene>
<proteinExistence type="predicted"/>
<keyword evidence="3" id="KW-0716">Sensory transduction</keyword>
<keyword evidence="10" id="KW-0807">Transducer</keyword>
<evidence type="ECO:0000256" key="11">
    <source>
        <dbReference type="SAM" id="Phobius"/>
    </source>
</evidence>
<sequence length="316" mass="35558">HHNMKPENHTSVSEFLLLSLSEHQNQQPLLFGIFLIIYLVTVVGNILIILAIGSDPHLHTPMYFFLANFSLTDLCLASTTVPRMLMNIQTHRHTISYVGCLTQTYFFLWFIGMDVFLLAVMAYDRLVAICYPLHYTLVMSSRCCILLVTMSVVLAHSYSLTHTILLTQLSFCMDNIIPHFFCELLPLLKLSCSNTYANQYVLLYWGGGLTVLIPLLIIISYIRIVATIMRVPSASGKWKAFSTCGSHLSAVCLFYVSAIRVYFIHSTGDSASKDRISAVMYAVVTPMLNPFIYSLRNKDIKSALGKFLCSKALQSP</sequence>
<dbReference type="EMBL" id="JH171233">
    <property type="protein sequence ID" value="EHB11096.1"/>
    <property type="molecule type" value="Genomic_DNA"/>
</dbReference>
<accession>G5BP85</accession>
<dbReference type="SUPFAM" id="SSF81321">
    <property type="entry name" value="Family A G protein-coupled receptor-like"/>
    <property type="match status" value="1"/>
</dbReference>
<evidence type="ECO:0000256" key="9">
    <source>
        <dbReference type="ARBA" id="ARBA00023170"/>
    </source>
</evidence>
<dbReference type="PRINTS" id="PR00245">
    <property type="entry name" value="OLFACTORYR"/>
</dbReference>
<evidence type="ECO:0000259" key="12">
    <source>
        <dbReference type="PROSITE" id="PS50262"/>
    </source>
</evidence>
<dbReference type="Gene3D" id="1.20.1070.10">
    <property type="entry name" value="Rhodopsin 7-helix transmembrane proteins"/>
    <property type="match status" value="1"/>
</dbReference>
<dbReference type="InterPro" id="IPR017452">
    <property type="entry name" value="GPCR_Rhodpsn_7TM"/>
</dbReference>
<evidence type="ECO:0000256" key="2">
    <source>
        <dbReference type="ARBA" id="ARBA00022475"/>
    </source>
</evidence>
<evidence type="ECO:0000313" key="13">
    <source>
        <dbReference type="EMBL" id="EHB11096.1"/>
    </source>
</evidence>
<protein>
    <submittedName>
        <fullName evidence="13">Olfactory receptor 1G1</fullName>
    </submittedName>
</protein>
<keyword evidence="4 11" id="KW-0812">Transmembrane</keyword>
<feature type="non-terminal residue" evidence="13">
    <location>
        <position position="1"/>
    </location>
</feature>
<evidence type="ECO:0000313" key="14">
    <source>
        <dbReference type="Proteomes" id="UP000006813"/>
    </source>
</evidence>
<dbReference type="PROSITE" id="PS50262">
    <property type="entry name" value="G_PROTEIN_RECEP_F1_2"/>
    <property type="match status" value="1"/>
</dbReference>
<dbReference type="Proteomes" id="UP000006813">
    <property type="component" value="Unassembled WGS sequence"/>
</dbReference>
<feature type="transmembrane region" description="Helical" evidence="11">
    <location>
        <begin position="135"/>
        <end position="158"/>
    </location>
</feature>
<keyword evidence="6 11" id="KW-1133">Transmembrane helix</keyword>
<comment type="subcellular location">
    <subcellularLocation>
        <location evidence="1">Cell membrane</location>
        <topology evidence="1">Multi-pass membrane protein</topology>
    </subcellularLocation>
</comment>
<dbReference type="FunFam" id="1.20.1070.10:FF:000009">
    <property type="entry name" value="Olfactory receptor"/>
    <property type="match status" value="1"/>
</dbReference>
<evidence type="ECO:0000256" key="5">
    <source>
        <dbReference type="ARBA" id="ARBA00022725"/>
    </source>
</evidence>
<dbReference type="AlphaFoldDB" id="G5BP85"/>
<keyword evidence="5" id="KW-0552">Olfaction</keyword>
<reference evidence="13 14" key="1">
    <citation type="journal article" date="2011" name="Nature">
        <title>Genome sequencing reveals insights into physiology and longevity of the naked mole rat.</title>
        <authorList>
            <person name="Kim E.B."/>
            <person name="Fang X."/>
            <person name="Fushan A.A."/>
            <person name="Huang Z."/>
            <person name="Lobanov A.V."/>
            <person name="Han L."/>
            <person name="Marino S.M."/>
            <person name="Sun X."/>
            <person name="Turanov A.A."/>
            <person name="Yang P."/>
            <person name="Yim S.H."/>
            <person name="Zhao X."/>
            <person name="Kasaikina M.V."/>
            <person name="Stoletzki N."/>
            <person name="Peng C."/>
            <person name="Polak P."/>
            <person name="Xiong Z."/>
            <person name="Kiezun A."/>
            <person name="Zhu Y."/>
            <person name="Chen Y."/>
            <person name="Kryukov G.V."/>
            <person name="Zhang Q."/>
            <person name="Peshkin L."/>
            <person name="Yang L."/>
            <person name="Bronson R.T."/>
            <person name="Buffenstein R."/>
            <person name="Wang B."/>
            <person name="Han C."/>
            <person name="Li Q."/>
            <person name="Chen L."/>
            <person name="Zhao W."/>
            <person name="Sunyaev S.R."/>
            <person name="Park T.J."/>
            <person name="Zhang G."/>
            <person name="Wang J."/>
            <person name="Gladyshev V.N."/>
        </authorList>
    </citation>
    <scope>NUCLEOTIDE SEQUENCE [LARGE SCALE GENOMIC DNA]</scope>
</reference>
<evidence type="ECO:0000256" key="10">
    <source>
        <dbReference type="ARBA" id="ARBA00023224"/>
    </source>
</evidence>
<evidence type="ECO:0000256" key="1">
    <source>
        <dbReference type="ARBA" id="ARBA00004651"/>
    </source>
</evidence>
<dbReference type="GO" id="GO:0004984">
    <property type="term" value="F:olfactory receptor activity"/>
    <property type="evidence" value="ECO:0007669"/>
    <property type="project" value="InterPro"/>
</dbReference>
<feature type="transmembrane region" description="Helical" evidence="11">
    <location>
        <begin position="276"/>
        <end position="295"/>
    </location>
</feature>